<organism evidence="2 3">
    <name type="scientific">Dyella telluris</name>
    <dbReference type="NCBI Taxonomy" id="2763498"/>
    <lineage>
        <taxon>Bacteria</taxon>
        <taxon>Pseudomonadati</taxon>
        <taxon>Pseudomonadota</taxon>
        <taxon>Gammaproteobacteria</taxon>
        <taxon>Lysobacterales</taxon>
        <taxon>Rhodanobacteraceae</taxon>
        <taxon>Dyella</taxon>
    </lineage>
</organism>
<evidence type="ECO:0000313" key="2">
    <source>
        <dbReference type="EMBL" id="QNK02639.1"/>
    </source>
</evidence>
<keyword evidence="3" id="KW-1185">Reference proteome</keyword>
<sequence length="191" mass="20363">MCKFARFACFVLLLLLVPCASFAASAAAHGPCRLIDPSTCSDANQLSRANGFATALGHFAGDGKVNYFRGNRSVSEQALSGLGGSSPTVQVLSDNRFLFTACPARECGGSATAVIVNEYGQIEALGFSSYHCDTACDDFRHLDFYVRKDGDNATLIAALQAWGTGDALKATMWRPEADQGIDKRTDVHTLP</sequence>
<dbReference type="AlphaFoldDB" id="A0A7G8Q781"/>
<dbReference type="KEGG" id="dtl:H8F01_05760"/>
<dbReference type="EMBL" id="CP060412">
    <property type="protein sequence ID" value="QNK02639.1"/>
    <property type="molecule type" value="Genomic_DNA"/>
</dbReference>
<feature type="chain" id="PRO_5028873221" evidence="1">
    <location>
        <begin position="24"/>
        <end position="191"/>
    </location>
</feature>
<name>A0A7G8Q781_9GAMM</name>
<evidence type="ECO:0000313" key="3">
    <source>
        <dbReference type="Proteomes" id="UP000515873"/>
    </source>
</evidence>
<reference evidence="2 3" key="1">
    <citation type="submission" date="2020-08" db="EMBL/GenBank/DDBJ databases">
        <title>Dyella sp. G9 isolated from forest soil.</title>
        <authorList>
            <person name="Fu J."/>
            <person name="Qiu L."/>
        </authorList>
    </citation>
    <scope>NUCLEOTIDE SEQUENCE [LARGE SCALE GENOMIC DNA]</scope>
    <source>
        <strain evidence="2 3">G9</strain>
    </source>
</reference>
<protein>
    <submittedName>
        <fullName evidence="2">Uncharacterized protein</fullName>
    </submittedName>
</protein>
<gene>
    <name evidence="2" type="ORF">H8F01_05760</name>
</gene>
<proteinExistence type="predicted"/>
<evidence type="ECO:0000256" key="1">
    <source>
        <dbReference type="SAM" id="SignalP"/>
    </source>
</evidence>
<dbReference type="Proteomes" id="UP000515873">
    <property type="component" value="Chromosome"/>
</dbReference>
<dbReference type="RefSeq" id="WP_187058070.1">
    <property type="nucleotide sequence ID" value="NZ_CP060412.1"/>
</dbReference>
<keyword evidence="1" id="KW-0732">Signal</keyword>
<feature type="signal peptide" evidence="1">
    <location>
        <begin position="1"/>
        <end position="23"/>
    </location>
</feature>
<accession>A0A7G8Q781</accession>